<organism evidence="2 3">
    <name type="scientific">Actinobacillus delphinicola</name>
    <dbReference type="NCBI Taxonomy" id="51161"/>
    <lineage>
        <taxon>Bacteria</taxon>
        <taxon>Pseudomonadati</taxon>
        <taxon>Pseudomonadota</taxon>
        <taxon>Gammaproteobacteria</taxon>
        <taxon>Pasteurellales</taxon>
        <taxon>Pasteurellaceae</taxon>
        <taxon>Actinobacillus</taxon>
    </lineage>
</organism>
<dbReference type="Pfam" id="PF01755">
    <property type="entry name" value="Glyco_transf_25"/>
    <property type="match status" value="1"/>
</dbReference>
<dbReference type="GO" id="GO:0016740">
    <property type="term" value="F:transferase activity"/>
    <property type="evidence" value="ECO:0007669"/>
    <property type="project" value="UniProtKB-KW"/>
</dbReference>
<accession>A0A448TU83</accession>
<proteinExistence type="predicted"/>
<name>A0A448TU83_9PAST</name>
<keyword evidence="2" id="KW-0808">Transferase</keyword>
<sequence length="228" mass="26853">MIMDKFAALSETVNYQFFEGVYGQATPDHPLFSKHNAAKRLLRKGSKTTLGQLGCFASHYLLWQKCVELNQGIIVMEDDAILLDNFLNTYHFVNSPNNTYEFLWLCKSYNKSKSKLIKHEPTFHLEVKRFYKGWGNAACYYLTPQAAKKLLDYTKEWIFDVDISMDRYYENKLDFYGVLPPCVTQDTQLESNIPHNKCAESRTLLIRLRREYFATMDRIHRMIYNLTH</sequence>
<dbReference type="EMBL" id="LR134510">
    <property type="protein sequence ID" value="VEJ09550.1"/>
    <property type="molecule type" value="Genomic_DNA"/>
</dbReference>
<dbReference type="EC" id="2.-.-.-" evidence="2"/>
<feature type="domain" description="Glycosyl transferase family 25" evidence="1">
    <location>
        <begin position="8"/>
        <end position="165"/>
    </location>
</feature>
<dbReference type="KEGG" id="adp:NCTC12871_01021"/>
<evidence type="ECO:0000313" key="3">
    <source>
        <dbReference type="Proteomes" id="UP000279799"/>
    </source>
</evidence>
<dbReference type="AlphaFoldDB" id="A0A448TU83"/>
<dbReference type="InterPro" id="IPR002654">
    <property type="entry name" value="Glyco_trans_25"/>
</dbReference>
<dbReference type="CDD" id="cd06532">
    <property type="entry name" value="Glyco_transf_25"/>
    <property type="match status" value="1"/>
</dbReference>
<protein>
    <submittedName>
        <fullName evidence="2">Glycosyl transferase family protein</fullName>
        <ecNumber evidence="2">2.-.-.-</ecNumber>
    </submittedName>
</protein>
<evidence type="ECO:0000313" key="2">
    <source>
        <dbReference type="EMBL" id="VEJ09550.1"/>
    </source>
</evidence>
<reference evidence="2 3" key="1">
    <citation type="submission" date="2018-12" db="EMBL/GenBank/DDBJ databases">
        <authorList>
            <consortium name="Pathogen Informatics"/>
        </authorList>
    </citation>
    <scope>NUCLEOTIDE SEQUENCE [LARGE SCALE GENOMIC DNA]</scope>
    <source>
        <strain evidence="2 3">NCTC12871</strain>
    </source>
</reference>
<keyword evidence="3" id="KW-1185">Reference proteome</keyword>
<evidence type="ECO:0000259" key="1">
    <source>
        <dbReference type="Pfam" id="PF01755"/>
    </source>
</evidence>
<dbReference type="Proteomes" id="UP000279799">
    <property type="component" value="Chromosome"/>
</dbReference>
<gene>
    <name evidence="2" type="primary">lex1</name>
    <name evidence="2" type="ORF">NCTC12871_01021</name>
</gene>